<reference evidence="1" key="2">
    <citation type="submission" date="2020-06" db="EMBL/GenBank/DDBJ databases">
        <authorList>
            <person name="Sheffer M."/>
        </authorList>
    </citation>
    <scope>NUCLEOTIDE SEQUENCE</scope>
</reference>
<reference evidence="1" key="1">
    <citation type="journal article" date="2020" name="bioRxiv">
        <title>Chromosome-level reference genome of the European wasp spider Argiope bruennichi: a resource for studies on range expansion and evolutionary adaptation.</title>
        <authorList>
            <person name="Sheffer M.M."/>
            <person name="Hoppe A."/>
            <person name="Krehenwinkel H."/>
            <person name="Uhl G."/>
            <person name="Kuss A.W."/>
            <person name="Jensen L."/>
            <person name="Jensen C."/>
            <person name="Gillespie R.G."/>
            <person name="Hoff K.J."/>
            <person name="Prost S."/>
        </authorList>
    </citation>
    <scope>NUCLEOTIDE SEQUENCE</scope>
</reference>
<name>A0A8T0FCW0_ARGBR</name>
<evidence type="ECO:0000313" key="1">
    <source>
        <dbReference type="EMBL" id="KAF8788088.1"/>
    </source>
</evidence>
<gene>
    <name evidence="1" type="ORF">HNY73_009623</name>
</gene>
<accession>A0A8T0FCW0</accession>
<keyword evidence="2" id="KW-1185">Reference proteome</keyword>
<dbReference type="Proteomes" id="UP000807504">
    <property type="component" value="Unassembled WGS sequence"/>
</dbReference>
<comment type="caution">
    <text evidence="1">The sequence shown here is derived from an EMBL/GenBank/DDBJ whole genome shotgun (WGS) entry which is preliminary data.</text>
</comment>
<dbReference type="AlphaFoldDB" id="A0A8T0FCW0"/>
<proteinExistence type="predicted"/>
<dbReference type="EMBL" id="JABXBU010000015">
    <property type="protein sequence ID" value="KAF8788088.1"/>
    <property type="molecule type" value="Genomic_DNA"/>
</dbReference>
<organism evidence="1 2">
    <name type="scientific">Argiope bruennichi</name>
    <name type="common">Wasp spider</name>
    <name type="synonym">Aranea bruennichi</name>
    <dbReference type="NCBI Taxonomy" id="94029"/>
    <lineage>
        <taxon>Eukaryota</taxon>
        <taxon>Metazoa</taxon>
        <taxon>Ecdysozoa</taxon>
        <taxon>Arthropoda</taxon>
        <taxon>Chelicerata</taxon>
        <taxon>Arachnida</taxon>
        <taxon>Araneae</taxon>
        <taxon>Araneomorphae</taxon>
        <taxon>Entelegynae</taxon>
        <taxon>Araneoidea</taxon>
        <taxon>Araneidae</taxon>
        <taxon>Argiope</taxon>
    </lineage>
</organism>
<sequence>MCCPTRHEIPQIKFPTHLKDLSEAGISSTDSNVTVVGSLQTTWKCVAQAEFACGEMCGPLVSIAAPRRKGVNVHLYWEVYWDFVYLVERFERDEDVFYSESLKAILDVEFCIRKRERLGGLSKFKDITFQREHGIT</sequence>
<protein>
    <submittedName>
        <fullName evidence="1">Uncharacterized protein</fullName>
    </submittedName>
</protein>
<evidence type="ECO:0000313" key="2">
    <source>
        <dbReference type="Proteomes" id="UP000807504"/>
    </source>
</evidence>